<feature type="transmembrane region" description="Helical" evidence="1">
    <location>
        <begin position="177"/>
        <end position="195"/>
    </location>
</feature>
<proteinExistence type="predicted"/>
<keyword evidence="1" id="KW-0472">Membrane</keyword>
<protein>
    <recommendedName>
        <fullName evidence="4">CPBP family intramembrane metalloprotease</fullName>
    </recommendedName>
</protein>
<reference evidence="2" key="1">
    <citation type="journal article" date="2014" name="Int. J. Syst. Evol. Microbiol.">
        <title>Complete genome sequence of Corynebacterium casei LMG S-19264T (=DSM 44701T), isolated from a smear-ripened cheese.</title>
        <authorList>
            <consortium name="US DOE Joint Genome Institute (JGI-PGF)"/>
            <person name="Walter F."/>
            <person name="Albersmeier A."/>
            <person name="Kalinowski J."/>
            <person name="Ruckert C."/>
        </authorList>
    </citation>
    <scope>NUCLEOTIDE SEQUENCE</scope>
    <source>
        <strain evidence="2">JCM 13583</strain>
    </source>
</reference>
<accession>A0AA37F9B5</accession>
<keyword evidence="1" id="KW-0812">Transmembrane</keyword>
<evidence type="ECO:0008006" key="4">
    <source>
        <dbReference type="Google" id="ProtNLM"/>
    </source>
</evidence>
<dbReference type="EMBL" id="BMNY01000001">
    <property type="protein sequence ID" value="GGM67986.1"/>
    <property type="molecule type" value="Genomic_DNA"/>
</dbReference>
<dbReference type="RefSeq" id="WP_188679646.1">
    <property type="nucleotide sequence ID" value="NZ_BMNY01000001.1"/>
</dbReference>
<organism evidence="2 3">
    <name type="scientific">Thermogymnomonas acidicola</name>
    <dbReference type="NCBI Taxonomy" id="399579"/>
    <lineage>
        <taxon>Archaea</taxon>
        <taxon>Methanobacteriati</taxon>
        <taxon>Thermoplasmatota</taxon>
        <taxon>Thermoplasmata</taxon>
        <taxon>Thermoplasmatales</taxon>
        <taxon>Thermogymnomonas</taxon>
    </lineage>
</organism>
<keyword evidence="3" id="KW-1185">Reference proteome</keyword>
<feature type="transmembrane region" description="Helical" evidence="1">
    <location>
        <begin position="249"/>
        <end position="270"/>
    </location>
</feature>
<evidence type="ECO:0000256" key="1">
    <source>
        <dbReference type="SAM" id="Phobius"/>
    </source>
</evidence>
<feature type="transmembrane region" description="Helical" evidence="1">
    <location>
        <begin position="59"/>
        <end position="77"/>
    </location>
</feature>
<sequence length="337" mass="36416">MEGASGPEAHGLAQQDVGPGRPQGRIGALNVLAYIVLAISLSFFIASIALVFSPTWFPHLSTAISPYIFVLLLAFYLPTSSALAVSIAVFVVYSCLFAAMVYMSRRQASSVLDTPVGYFTLVSSSLYLIVYVVSLAEISSGVSIGGSSISNELTQHPLLGFLSLIYAPFAEEIGFRIIPLGILTLVLVLRAASGRGSARDVVLSFVSPGTVRRKYGIRFGTADYAMIVFTAAVWAYAHIFFGAWSWGKFLPVFIAGIAIAVGFLKFGIYVDIPMHWFFNGFFTVYVLNSSLLAASSIALVFILIVGVVGIVAVILYLSSYFRRPQRPVAEEQQVNQT</sequence>
<feature type="transmembrane region" description="Helical" evidence="1">
    <location>
        <begin position="290"/>
        <end position="317"/>
    </location>
</feature>
<feature type="transmembrane region" description="Helical" evidence="1">
    <location>
        <begin position="115"/>
        <end position="133"/>
    </location>
</feature>
<feature type="transmembrane region" description="Helical" evidence="1">
    <location>
        <begin position="31"/>
        <end position="52"/>
    </location>
</feature>
<reference evidence="2" key="2">
    <citation type="submission" date="2022-09" db="EMBL/GenBank/DDBJ databases">
        <authorList>
            <person name="Sun Q."/>
            <person name="Ohkuma M."/>
        </authorList>
    </citation>
    <scope>NUCLEOTIDE SEQUENCE</scope>
    <source>
        <strain evidence="2">JCM 13583</strain>
    </source>
</reference>
<dbReference type="Proteomes" id="UP000632195">
    <property type="component" value="Unassembled WGS sequence"/>
</dbReference>
<evidence type="ECO:0000313" key="3">
    <source>
        <dbReference type="Proteomes" id="UP000632195"/>
    </source>
</evidence>
<keyword evidence="1" id="KW-1133">Transmembrane helix</keyword>
<comment type="caution">
    <text evidence="2">The sequence shown here is derived from an EMBL/GenBank/DDBJ whole genome shotgun (WGS) entry which is preliminary data.</text>
</comment>
<dbReference type="AlphaFoldDB" id="A0AA37F9B5"/>
<feature type="transmembrane region" description="Helical" evidence="1">
    <location>
        <begin position="215"/>
        <end position="237"/>
    </location>
</feature>
<name>A0AA37F9B5_9ARCH</name>
<gene>
    <name evidence="2" type="ORF">GCM10007108_02520</name>
</gene>
<evidence type="ECO:0000313" key="2">
    <source>
        <dbReference type="EMBL" id="GGM67986.1"/>
    </source>
</evidence>
<feature type="transmembrane region" description="Helical" evidence="1">
    <location>
        <begin position="83"/>
        <end position="103"/>
    </location>
</feature>